<dbReference type="Proteomes" id="UP000247515">
    <property type="component" value="Unassembled WGS sequence"/>
</dbReference>
<accession>A0ABX5MNX2</accession>
<dbReference type="SUPFAM" id="SSF51735">
    <property type="entry name" value="NAD(P)-binding Rossmann-fold domains"/>
    <property type="match status" value="1"/>
</dbReference>
<keyword evidence="3" id="KW-1185">Reference proteome</keyword>
<protein>
    <submittedName>
        <fullName evidence="2">Uncharacterized protein YbjT (DUF2867 family)</fullName>
    </submittedName>
</protein>
<dbReference type="Gene3D" id="3.40.50.720">
    <property type="entry name" value="NAD(P)-binding Rossmann-like Domain"/>
    <property type="match status" value="1"/>
</dbReference>
<evidence type="ECO:0000313" key="3">
    <source>
        <dbReference type="Proteomes" id="UP000247515"/>
    </source>
</evidence>
<dbReference type="EMBL" id="QJJV01000009">
    <property type="protein sequence ID" value="PXX15802.1"/>
    <property type="molecule type" value="Genomic_DNA"/>
</dbReference>
<comment type="caution">
    <text evidence="2">The sequence shown here is derived from an EMBL/GenBank/DDBJ whole genome shotgun (WGS) entry which is preliminary data.</text>
</comment>
<proteinExistence type="predicted"/>
<evidence type="ECO:0000313" key="2">
    <source>
        <dbReference type="EMBL" id="PXX15802.1"/>
    </source>
</evidence>
<organism evidence="2 3">
    <name type="scientific">Paraburkholderia tropica</name>
    <dbReference type="NCBI Taxonomy" id="92647"/>
    <lineage>
        <taxon>Bacteria</taxon>
        <taxon>Pseudomonadati</taxon>
        <taxon>Pseudomonadota</taxon>
        <taxon>Betaproteobacteria</taxon>
        <taxon>Burkholderiales</taxon>
        <taxon>Burkholderiaceae</taxon>
        <taxon>Paraburkholderia</taxon>
    </lineage>
</organism>
<dbReference type="InterPro" id="IPR036291">
    <property type="entry name" value="NAD(P)-bd_dom_sf"/>
</dbReference>
<dbReference type="Pfam" id="PF05368">
    <property type="entry name" value="NmrA"/>
    <property type="match status" value="1"/>
</dbReference>
<dbReference type="PANTHER" id="PTHR43162">
    <property type="match status" value="1"/>
</dbReference>
<gene>
    <name evidence="2" type="ORF">C7400_109137</name>
</gene>
<name>A0ABX5MNX2_9BURK</name>
<dbReference type="Gene3D" id="3.90.25.10">
    <property type="entry name" value="UDP-galactose 4-epimerase, domain 1"/>
    <property type="match status" value="1"/>
</dbReference>
<dbReference type="InterPro" id="IPR051604">
    <property type="entry name" value="Ergot_Alk_Oxidoreductase"/>
</dbReference>
<evidence type="ECO:0000259" key="1">
    <source>
        <dbReference type="Pfam" id="PF05368"/>
    </source>
</evidence>
<reference evidence="2 3" key="1">
    <citation type="submission" date="2018-05" db="EMBL/GenBank/DDBJ databases">
        <title>Genomic Encyclopedia of Type Strains, Phase IV (KMG-V): Genome sequencing to study the core and pangenomes of soil and plant-associated prokaryotes.</title>
        <authorList>
            <person name="Whitman W."/>
        </authorList>
    </citation>
    <scope>NUCLEOTIDE SEQUENCE [LARGE SCALE GENOMIC DNA]</scope>
    <source>
        <strain evidence="2 3">SIr-6563</strain>
    </source>
</reference>
<feature type="domain" description="NmrA-like" evidence="1">
    <location>
        <begin position="3"/>
        <end position="232"/>
    </location>
</feature>
<sequence length="289" mass="31565">MYAITGITGQVGGALARTLIAQQQAVRAVVRSAEKGAPWAAQGCEIALADMNDGNALRHAFEGARGVFVLLPPVFDPSPDFAESKRTIEALRVALSAARPERVVVLSTIGAQARESNLLTQLGLMETTLHTLPSPVAFLRAAWFYENAAWDVQPARESGTIASFLQPLDKPVPMVATEDIGRVAAQLLQETWDGARVVELEGPRRVTPNEIAAAFAQVLGQPVRAHGVPRESWEAQFRAQGMLNPLPRMRMLDGFNEGWIKFEAPIQAWRGRVTLQSVIQRLCERDQLA</sequence>
<dbReference type="RefSeq" id="WP_110327817.1">
    <property type="nucleotide sequence ID" value="NZ_CAJMXZ010000011.1"/>
</dbReference>
<dbReference type="PANTHER" id="PTHR43162:SF1">
    <property type="entry name" value="PRESTALK A DIFFERENTIATION PROTEIN A"/>
    <property type="match status" value="1"/>
</dbReference>
<dbReference type="InterPro" id="IPR008030">
    <property type="entry name" value="NmrA-like"/>
</dbReference>